<feature type="binding site" evidence="9">
    <location>
        <position position="69"/>
    </location>
    <ligand>
        <name>Mg(2+)</name>
        <dbReference type="ChEBI" id="CHEBI:18420"/>
    </ligand>
</feature>
<accession>A0A078M6R2</accession>
<keyword evidence="3 9" id="KW-0479">Metal-binding</keyword>
<protein>
    <recommendedName>
        <fullName evidence="9">Thiamine-phosphate synthase</fullName>
        <shortName evidence="9">TP synthase</shortName>
        <shortName evidence="9">TPS</shortName>
        <ecNumber evidence="9">2.5.1.3</ecNumber>
    </recommendedName>
    <alternativeName>
        <fullName evidence="9">Thiamine-phosphate pyrophosphorylase</fullName>
        <shortName evidence="9">TMP pyrophosphorylase</shortName>
        <shortName evidence="9">TMP-PPase</shortName>
    </alternativeName>
</protein>
<evidence type="ECO:0000256" key="6">
    <source>
        <dbReference type="ARBA" id="ARBA00047334"/>
    </source>
</evidence>
<feature type="binding site" evidence="9">
    <location>
        <position position="88"/>
    </location>
    <ligand>
        <name>Mg(2+)</name>
        <dbReference type="ChEBI" id="CHEBI:18420"/>
    </ligand>
</feature>
<sequence>MKREQLHTYFIMGSENCDEPLHVLEQALQAGVTCFQLREKNLTGEARLQFAKACQALCQRYAVPFIVNDDVALAVQLQADGVHVGQDDLAAAEASKQLPHGILGVSAHNEAEIAQAIADGADYVGIGPIFATTSKADAKTPCGTTALRAMHERFPSLPKVAIGGITPANARVVRATGVDGVAVISAIAGAPDILAAVKAFNL</sequence>
<dbReference type="PANTHER" id="PTHR20857:SF15">
    <property type="entry name" value="THIAMINE-PHOSPHATE SYNTHASE"/>
    <property type="match status" value="1"/>
</dbReference>
<evidence type="ECO:0000256" key="9">
    <source>
        <dbReference type="HAMAP-Rule" id="MF_00097"/>
    </source>
</evidence>
<feature type="binding site" evidence="9">
    <location>
        <position position="164"/>
    </location>
    <ligand>
        <name>2-[(2R,5Z)-2-carboxy-4-methylthiazol-5(2H)-ylidene]ethyl phosphate</name>
        <dbReference type="ChEBI" id="CHEBI:62899"/>
    </ligand>
</feature>
<comment type="cofactor">
    <cofactor evidence="9">
        <name>Mg(2+)</name>
        <dbReference type="ChEBI" id="CHEBI:18420"/>
    </cofactor>
    <text evidence="9">Binds 1 Mg(2+) ion per subunit.</text>
</comment>
<proteinExistence type="inferred from homology"/>
<dbReference type="InterPro" id="IPR034291">
    <property type="entry name" value="TMP_synthase"/>
</dbReference>
<keyword evidence="4 9" id="KW-0460">Magnesium</keyword>
<evidence type="ECO:0000256" key="7">
    <source>
        <dbReference type="ARBA" id="ARBA00047851"/>
    </source>
</evidence>
<comment type="function">
    <text evidence="9">Condenses 4-methyl-5-(beta-hydroxyethyl)thiazole monophosphate (THZ-P) and 2-methyl-4-amino-5-hydroxymethyl pyrimidine pyrophosphate (HMP-PP) to form thiamine monophosphate (TMP).</text>
</comment>
<dbReference type="UniPathway" id="UPA00060">
    <property type="reaction ID" value="UER00141"/>
</dbReference>
<dbReference type="EMBL" id="LN483073">
    <property type="protein sequence ID" value="CEA00351.1"/>
    <property type="molecule type" value="Genomic_DNA"/>
</dbReference>
<dbReference type="PANTHER" id="PTHR20857">
    <property type="entry name" value="THIAMINE-PHOSPHATE PYROPHOSPHORYLASE"/>
    <property type="match status" value="1"/>
</dbReference>
<dbReference type="AlphaFoldDB" id="A0A078M6R2"/>
<feature type="binding site" evidence="9">
    <location>
        <begin position="132"/>
        <end position="134"/>
    </location>
    <ligand>
        <name>2-[(2R,5Z)-2-carboxy-4-methylthiazol-5(2H)-ylidene]ethyl phosphate</name>
        <dbReference type="ChEBI" id="CHEBI:62899"/>
    </ligand>
</feature>
<dbReference type="EC" id="2.5.1.3" evidence="9"/>
<comment type="catalytic activity">
    <reaction evidence="7 9 10">
        <text>2-(2-carboxy-4-methylthiazol-5-yl)ethyl phosphate + 4-amino-2-methyl-5-(diphosphooxymethyl)pyrimidine + 2 H(+) = thiamine phosphate + CO2 + diphosphate</text>
        <dbReference type="Rhea" id="RHEA:47848"/>
        <dbReference type="ChEBI" id="CHEBI:15378"/>
        <dbReference type="ChEBI" id="CHEBI:16526"/>
        <dbReference type="ChEBI" id="CHEBI:33019"/>
        <dbReference type="ChEBI" id="CHEBI:37575"/>
        <dbReference type="ChEBI" id="CHEBI:57841"/>
        <dbReference type="ChEBI" id="CHEBI:62890"/>
        <dbReference type="EC" id="2.5.1.3"/>
    </reaction>
</comment>
<gene>
    <name evidence="9 13" type="primary">thiE</name>
    <name evidence="13" type="ORF">BN1050_00579</name>
</gene>
<dbReference type="FunFam" id="3.20.20.70:FF:000096">
    <property type="entry name" value="Thiamine-phosphate synthase"/>
    <property type="match status" value="1"/>
</dbReference>
<evidence type="ECO:0000259" key="12">
    <source>
        <dbReference type="Pfam" id="PF02581"/>
    </source>
</evidence>
<dbReference type="PATRIC" id="fig|1461583.4.peg.552"/>
<feature type="binding site" evidence="9">
    <location>
        <begin position="184"/>
        <end position="185"/>
    </location>
    <ligand>
        <name>2-[(2R,5Z)-2-carboxy-4-methylthiazol-5(2H)-ylidene]ethyl phosphate</name>
        <dbReference type="ChEBI" id="CHEBI:62899"/>
    </ligand>
</feature>
<comment type="catalytic activity">
    <reaction evidence="8 9 10">
        <text>2-[(2R,5Z)-2-carboxy-4-methylthiazol-5(2H)-ylidene]ethyl phosphate + 4-amino-2-methyl-5-(diphosphooxymethyl)pyrimidine + 2 H(+) = thiamine phosphate + CO2 + diphosphate</text>
        <dbReference type="Rhea" id="RHEA:47844"/>
        <dbReference type="ChEBI" id="CHEBI:15378"/>
        <dbReference type="ChEBI" id="CHEBI:16526"/>
        <dbReference type="ChEBI" id="CHEBI:33019"/>
        <dbReference type="ChEBI" id="CHEBI:37575"/>
        <dbReference type="ChEBI" id="CHEBI:57841"/>
        <dbReference type="ChEBI" id="CHEBI:62899"/>
        <dbReference type="EC" id="2.5.1.3"/>
    </reaction>
</comment>
<evidence type="ECO:0000256" key="1">
    <source>
        <dbReference type="ARBA" id="ARBA00005165"/>
    </source>
</evidence>
<keyword evidence="5 9" id="KW-0784">Thiamine biosynthesis</keyword>
<dbReference type="Gene3D" id="3.20.20.70">
    <property type="entry name" value="Aldolase class I"/>
    <property type="match status" value="1"/>
</dbReference>
<evidence type="ECO:0000256" key="11">
    <source>
        <dbReference type="RuleBase" id="RU004253"/>
    </source>
</evidence>
<dbReference type="NCBIfam" id="TIGR00693">
    <property type="entry name" value="thiE"/>
    <property type="match status" value="1"/>
</dbReference>
<feature type="domain" description="Thiamine phosphate synthase/TenI" evidence="12">
    <location>
        <begin position="9"/>
        <end position="187"/>
    </location>
</feature>
<evidence type="ECO:0000256" key="5">
    <source>
        <dbReference type="ARBA" id="ARBA00022977"/>
    </source>
</evidence>
<feature type="binding site" evidence="9">
    <location>
        <position position="68"/>
    </location>
    <ligand>
        <name>4-amino-2-methyl-5-(diphosphooxymethyl)pyrimidine</name>
        <dbReference type="ChEBI" id="CHEBI:57841"/>
    </ligand>
</feature>
<dbReference type="GO" id="GO:0009228">
    <property type="term" value="P:thiamine biosynthetic process"/>
    <property type="evidence" value="ECO:0007669"/>
    <property type="project" value="UniProtKB-KW"/>
</dbReference>
<dbReference type="InterPro" id="IPR013785">
    <property type="entry name" value="Aldolase_TIM"/>
</dbReference>
<evidence type="ECO:0000313" key="13">
    <source>
        <dbReference type="EMBL" id="CEA00351.1"/>
    </source>
</evidence>
<evidence type="ECO:0000256" key="2">
    <source>
        <dbReference type="ARBA" id="ARBA00022679"/>
    </source>
</evidence>
<keyword evidence="2 9" id="KW-0808">Transferase</keyword>
<dbReference type="InterPro" id="IPR022998">
    <property type="entry name" value="ThiamineP_synth_TenI"/>
</dbReference>
<evidence type="ECO:0000256" key="3">
    <source>
        <dbReference type="ARBA" id="ARBA00022723"/>
    </source>
</evidence>
<evidence type="ECO:0000256" key="4">
    <source>
        <dbReference type="ARBA" id="ARBA00022842"/>
    </source>
</evidence>
<dbReference type="SUPFAM" id="SSF51391">
    <property type="entry name" value="Thiamin phosphate synthase"/>
    <property type="match status" value="1"/>
</dbReference>
<feature type="binding site" evidence="9">
    <location>
        <position position="135"/>
    </location>
    <ligand>
        <name>4-amino-2-methyl-5-(diphosphooxymethyl)pyrimidine</name>
        <dbReference type="ChEBI" id="CHEBI:57841"/>
    </ligand>
</feature>
<name>A0A078M6R2_9BACL</name>
<comment type="catalytic activity">
    <reaction evidence="6 9 10">
        <text>4-methyl-5-(2-phosphooxyethyl)-thiazole + 4-amino-2-methyl-5-(diphosphooxymethyl)pyrimidine + H(+) = thiamine phosphate + diphosphate</text>
        <dbReference type="Rhea" id="RHEA:22328"/>
        <dbReference type="ChEBI" id="CHEBI:15378"/>
        <dbReference type="ChEBI" id="CHEBI:33019"/>
        <dbReference type="ChEBI" id="CHEBI:37575"/>
        <dbReference type="ChEBI" id="CHEBI:57841"/>
        <dbReference type="ChEBI" id="CHEBI:58296"/>
        <dbReference type="EC" id="2.5.1.3"/>
    </reaction>
</comment>
<dbReference type="HAMAP" id="MF_00097">
    <property type="entry name" value="TMP_synthase"/>
    <property type="match status" value="1"/>
</dbReference>
<evidence type="ECO:0000256" key="10">
    <source>
        <dbReference type="RuleBase" id="RU003826"/>
    </source>
</evidence>
<organism evidence="13">
    <name type="scientific">Metalysinibacillus saudimassiliensis</name>
    <dbReference type="NCBI Taxonomy" id="1461583"/>
    <lineage>
        <taxon>Bacteria</taxon>
        <taxon>Bacillati</taxon>
        <taxon>Bacillota</taxon>
        <taxon>Bacilli</taxon>
        <taxon>Bacillales</taxon>
        <taxon>Caryophanaceae</taxon>
        <taxon>Metalysinibacillus</taxon>
    </lineage>
</organism>
<dbReference type="GO" id="GO:0005737">
    <property type="term" value="C:cytoplasm"/>
    <property type="evidence" value="ECO:0007669"/>
    <property type="project" value="TreeGrafter"/>
</dbReference>
<feature type="binding site" evidence="9">
    <location>
        <begin position="36"/>
        <end position="40"/>
    </location>
    <ligand>
        <name>4-amino-2-methyl-5-(diphosphooxymethyl)pyrimidine</name>
        <dbReference type="ChEBI" id="CHEBI:57841"/>
    </ligand>
</feature>
<dbReference type="Pfam" id="PF02581">
    <property type="entry name" value="TMP-TENI"/>
    <property type="match status" value="1"/>
</dbReference>
<reference evidence="13" key="1">
    <citation type="submission" date="2014-07" db="EMBL/GenBank/DDBJ databases">
        <authorList>
            <person name="Urmite Genomes Urmite Genomes"/>
        </authorList>
    </citation>
    <scope>NUCLEOTIDE SEQUENCE</scope>
    <source>
        <strain evidence="13">13S34_air</strain>
    </source>
</reference>
<dbReference type="InterPro" id="IPR036206">
    <property type="entry name" value="ThiamineP_synth_sf"/>
</dbReference>
<comment type="pathway">
    <text evidence="1 9 11">Cofactor biosynthesis; thiamine diphosphate biosynthesis; thiamine phosphate from 4-amino-2-methyl-5-diphosphomethylpyrimidine and 4-methyl-5-(2-phosphoethyl)-thiazole: step 1/1.</text>
</comment>
<dbReference type="CDD" id="cd00564">
    <property type="entry name" value="TMP_TenI"/>
    <property type="match status" value="1"/>
</dbReference>
<dbReference type="GO" id="GO:0004789">
    <property type="term" value="F:thiamine-phosphate diphosphorylase activity"/>
    <property type="evidence" value="ECO:0007669"/>
    <property type="project" value="UniProtKB-UniRule"/>
</dbReference>
<comment type="similarity">
    <text evidence="9 10">Belongs to the thiamine-phosphate synthase family.</text>
</comment>
<dbReference type="HOGENOM" id="CLU_018272_3_2_9"/>
<feature type="binding site" evidence="9">
    <location>
        <position position="106"/>
    </location>
    <ligand>
        <name>4-amino-2-methyl-5-(diphosphooxymethyl)pyrimidine</name>
        <dbReference type="ChEBI" id="CHEBI:57841"/>
    </ligand>
</feature>
<dbReference type="GO" id="GO:0009229">
    <property type="term" value="P:thiamine diphosphate biosynthetic process"/>
    <property type="evidence" value="ECO:0007669"/>
    <property type="project" value="UniProtKB-UniRule"/>
</dbReference>
<evidence type="ECO:0000256" key="8">
    <source>
        <dbReference type="ARBA" id="ARBA00047883"/>
    </source>
</evidence>
<dbReference type="GO" id="GO:0000287">
    <property type="term" value="F:magnesium ion binding"/>
    <property type="evidence" value="ECO:0007669"/>
    <property type="project" value="UniProtKB-UniRule"/>
</dbReference>